<feature type="compositionally biased region" description="Basic and acidic residues" evidence="2">
    <location>
        <begin position="355"/>
        <end position="368"/>
    </location>
</feature>
<dbReference type="AlphaFoldDB" id="A0ABD5Z2S3"/>
<reference evidence="3 4" key="1">
    <citation type="journal article" date="2019" name="Int. J. Syst. Evol. Microbiol.">
        <title>The Global Catalogue of Microorganisms (GCM) 10K type strain sequencing project: providing services to taxonomists for standard genome sequencing and annotation.</title>
        <authorList>
            <consortium name="The Broad Institute Genomics Platform"/>
            <consortium name="The Broad Institute Genome Sequencing Center for Infectious Disease"/>
            <person name="Wu L."/>
            <person name="Ma J."/>
        </authorList>
    </citation>
    <scope>NUCLEOTIDE SEQUENCE [LARGE SCALE GENOMIC DNA]</scope>
    <source>
        <strain evidence="3 4">XZGYJ-43</strain>
    </source>
</reference>
<dbReference type="PANTHER" id="PTHR43546:SF4">
    <property type="entry name" value="UPF0282 PROTEIN MJ1629"/>
    <property type="match status" value="1"/>
</dbReference>
<protein>
    <recommendedName>
        <fullName evidence="1">UPF0282 protein ACFQJ9_07630</fullName>
    </recommendedName>
</protein>
<comment type="caution">
    <text evidence="3">The sequence shown here is derived from an EMBL/GenBank/DDBJ whole genome shotgun (WGS) entry which is preliminary data.</text>
</comment>
<dbReference type="InterPro" id="IPR036866">
    <property type="entry name" value="RibonucZ/Hydroxyglut_hydro"/>
</dbReference>
<dbReference type="EMBL" id="JBHTAR010000011">
    <property type="protein sequence ID" value="MFC7199283.1"/>
    <property type="molecule type" value="Genomic_DNA"/>
</dbReference>
<feature type="region of interest" description="Disordered" evidence="2">
    <location>
        <begin position="355"/>
        <end position="376"/>
    </location>
</feature>
<sequence>MPRHTIEVGDLTVEPVWSDSLGAKSTCCRVETPDTSICVDPGVAAMQPSYPLADDLKGRYREVAREAVESAVDRSEHVAISHYHFDHYAPDPSRYGDATLWLKDPNQWINDSQWHRAREFLRALADHHGADLETTDPRRETYPDPYDDLDHAREKDFGDYQERREELLSKWRERFWNRVERWTSEPWVCEPAFANFADDAAFTVGDTTIRFLGPLFHGIEYARTGWVLATVVETPEVTFLHSSDLQGPVVEDYADRIVDVDPDVLFLDGPATYLLGPMLNRTNLQRSVDNAARIVREVDPACTWFDHHLLRETQYRERTETVWDLRDEGYAVQTVAEFEGQAPLVDLVEDASEEELRERVEREGERVRQYSSNSDS</sequence>
<proteinExistence type="inferred from homology"/>
<accession>A0ABD5Z2S3</accession>
<dbReference type="InterPro" id="IPR050114">
    <property type="entry name" value="UPF0173_UPF0282_UlaG_hydrolase"/>
</dbReference>
<dbReference type="SUPFAM" id="SSF56281">
    <property type="entry name" value="Metallo-hydrolase/oxidoreductase"/>
    <property type="match status" value="1"/>
</dbReference>
<evidence type="ECO:0000313" key="4">
    <source>
        <dbReference type="Proteomes" id="UP001596447"/>
    </source>
</evidence>
<dbReference type="Proteomes" id="UP001596447">
    <property type="component" value="Unassembled WGS sequence"/>
</dbReference>
<gene>
    <name evidence="3" type="ORF">ACFQJ9_07630</name>
</gene>
<keyword evidence="4" id="KW-1185">Reference proteome</keyword>
<evidence type="ECO:0000256" key="2">
    <source>
        <dbReference type="SAM" id="MobiDB-lite"/>
    </source>
</evidence>
<comment type="similarity">
    <text evidence="1">Belongs to the UPF0282 family.</text>
</comment>
<organism evidence="3 4">
    <name type="scientific">Halospeciosus flavus</name>
    <dbReference type="NCBI Taxonomy" id="3032283"/>
    <lineage>
        <taxon>Archaea</taxon>
        <taxon>Methanobacteriati</taxon>
        <taxon>Methanobacteriota</taxon>
        <taxon>Stenosarchaea group</taxon>
        <taxon>Halobacteria</taxon>
        <taxon>Halobacteriales</taxon>
        <taxon>Halobacteriaceae</taxon>
        <taxon>Halospeciosus</taxon>
    </lineage>
</organism>
<dbReference type="Gene3D" id="3.60.15.10">
    <property type="entry name" value="Ribonuclease Z/Hydroxyacylglutathione hydrolase-like"/>
    <property type="match status" value="1"/>
</dbReference>
<dbReference type="RefSeq" id="WP_279529223.1">
    <property type="nucleotide sequence ID" value="NZ_CP122312.1"/>
</dbReference>
<name>A0ABD5Z2S3_9EURY</name>
<dbReference type="PANTHER" id="PTHR43546">
    <property type="entry name" value="UPF0173 METAL-DEPENDENT HYDROLASE MJ1163-RELATED"/>
    <property type="match status" value="1"/>
</dbReference>
<dbReference type="InterPro" id="IPR014426">
    <property type="entry name" value="UPF0282_hydrls"/>
</dbReference>
<evidence type="ECO:0000256" key="1">
    <source>
        <dbReference type="HAMAP-Rule" id="MF_01406"/>
    </source>
</evidence>
<dbReference type="HAMAP" id="MF_01406">
    <property type="entry name" value="UPF0282"/>
    <property type="match status" value="1"/>
</dbReference>
<evidence type="ECO:0000313" key="3">
    <source>
        <dbReference type="EMBL" id="MFC7199283.1"/>
    </source>
</evidence>